<reference evidence="2" key="1">
    <citation type="submission" date="2020-03" db="EMBL/GenBank/DDBJ databases">
        <title>The deep terrestrial virosphere.</title>
        <authorList>
            <person name="Holmfeldt K."/>
            <person name="Nilsson E."/>
            <person name="Simone D."/>
            <person name="Lopez-Fernandez M."/>
            <person name="Wu X."/>
            <person name="de Brujin I."/>
            <person name="Lundin D."/>
            <person name="Andersson A."/>
            <person name="Bertilsson S."/>
            <person name="Dopson M."/>
        </authorList>
    </citation>
    <scope>NUCLEOTIDE SEQUENCE</scope>
    <source>
        <strain evidence="2">TM448A00373</strain>
        <strain evidence="3">TM448B00195</strain>
    </source>
</reference>
<keyword evidence="1" id="KW-0472">Membrane</keyword>
<feature type="transmembrane region" description="Helical" evidence="1">
    <location>
        <begin position="70"/>
        <end position="86"/>
    </location>
</feature>
<feature type="transmembrane region" description="Helical" evidence="1">
    <location>
        <begin position="44"/>
        <end position="64"/>
    </location>
</feature>
<keyword evidence="1" id="KW-1133">Transmembrane helix</keyword>
<name>A0A6H1ZGJ4_9ZZZZ</name>
<evidence type="ECO:0000313" key="3">
    <source>
        <dbReference type="EMBL" id="QJH94172.1"/>
    </source>
</evidence>
<feature type="transmembrane region" description="Helical" evidence="1">
    <location>
        <begin position="17"/>
        <end position="37"/>
    </location>
</feature>
<accession>A0A6H1ZGJ4</accession>
<dbReference type="EMBL" id="MT144597">
    <property type="protein sequence ID" value="QJH94172.1"/>
    <property type="molecule type" value="Genomic_DNA"/>
</dbReference>
<evidence type="ECO:0000256" key="1">
    <source>
        <dbReference type="SAM" id="Phobius"/>
    </source>
</evidence>
<proteinExistence type="predicted"/>
<gene>
    <name evidence="2" type="ORF">TM448A00373_0027</name>
    <name evidence="3" type="ORF">TM448B00195_0012</name>
</gene>
<keyword evidence="1" id="KW-0812">Transmembrane</keyword>
<evidence type="ECO:0000313" key="2">
    <source>
        <dbReference type="EMBL" id="QJA46320.1"/>
    </source>
</evidence>
<protein>
    <submittedName>
        <fullName evidence="2">Uncharacterized protein</fullName>
    </submittedName>
</protein>
<dbReference type="EMBL" id="MT144007">
    <property type="protein sequence ID" value="QJA46320.1"/>
    <property type="molecule type" value="Genomic_DNA"/>
</dbReference>
<dbReference type="AlphaFoldDB" id="A0A6H1ZGJ4"/>
<sequence>MKVDIFDYTKSRIREQIVFAIGICCLYPVYLLVRLFVFFKEDKIAPLIISLVIITFFMIRYLYFNVFLDRFLIFYLVFFFLITLCIQENIYQKMDNIENE</sequence>
<organism evidence="2">
    <name type="scientific">viral metagenome</name>
    <dbReference type="NCBI Taxonomy" id="1070528"/>
    <lineage>
        <taxon>unclassified sequences</taxon>
        <taxon>metagenomes</taxon>
        <taxon>organismal metagenomes</taxon>
    </lineage>
</organism>